<dbReference type="RefSeq" id="WP_126756698.1">
    <property type="nucleotide sequence ID" value="NZ_PIPQ01000001.1"/>
</dbReference>
<evidence type="ECO:0000256" key="8">
    <source>
        <dbReference type="SAM" id="Phobius"/>
    </source>
</evidence>
<name>A0A432XAG0_9GAMM</name>
<dbReference type="Pfam" id="PF09594">
    <property type="entry name" value="GT87"/>
    <property type="match status" value="1"/>
</dbReference>
<gene>
    <name evidence="9" type="ORF">CWE15_03760</name>
</gene>
<organism evidence="9 10">
    <name type="scientific">Aliidiomarina taiwanensis</name>
    <dbReference type="NCBI Taxonomy" id="946228"/>
    <lineage>
        <taxon>Bacteria</taxon>
        <taxon>Pseudomonadati</taxon>
        <taxon>Pseudomonadota</taxon>
        <taxon>Gammaproteobacteria</taxon>
        <taxon>Alteromonadales</taxon>
        <taxon>Idiomarinaceae</taxon>
        <taxon>Aliidiomarina</taxon>
    </lineage>
</organism>
<evidence type="ECO:0000313" key="10">
    <source>
        <dbReference type="Proteomes" id="UP000286976"/>
    </source>
</evidence>
<keyword evidence="10" id="KW-1185">Reference proteome</keyword>
<dbReference type="GO" id="GO:0005886">
    <property type="term" value="C:plasma membrane"/>
    <property type="evidence" value="ECO:0007669"/>
    <property type="project" value="UniProtKB-SubCell"/>
</dbReference>
<proteinExistence type="inferred from homology"/>
<accession>A0A432XAG0</accession>
<evidence type="ECO:0000256" key="7">
    <source>
        <dbReference type="ARBA" id="ARBA00024033"/>
    </source>
</evidence>
<evidence type="ECO:0000256" key="1">
    <source>
        <dbReference type="ARBA" id="ARBA00004651"/>
    </source>
</evidence>
<keyword evidence="5 8" id="KW-1133">Transmembrane helix</keyword>
<keyword evidence="6 8" id="KW-0472">Membrane</keyword>
<evidence type="ECO:0000313" key="9">
    <source>
        <dbReference type="EMBL" id="RUO44296.1"/>
    </source>
</evidence>
<comment type="subcellular location">
    <subcellularLocation>
        <location evidence="1">Cell membrane</location>
        <topology evidence="1">Multi-pass membrane protein</topology>
    </subcellularLocation>
</comment>
<keyword evidence="3" id="KW-0808">Transferase</keyword>
<feature type="transmembrane region" description="Helical" evidence="8">
    <location>
        <begin position="39"/>
        <end position="60"/>
    </location>
</feature>
<protein>
    <submittedName>
        <fullName evidence="9">Uncharacterized protein</fullName>
    </submittedName>
</protein>
<evidence type="ECO:0000256" key="4">
    <source>
        <dbReference type="ARBA" id="ARBA00022692"/>
    </source>
</evidence>
<keyword evidence="4 8" id="KW-0812">Transmembrane</keyword>
<comment type="similarity">
    <text evidence="7">Belongs to the glycosyltransferase 87 family.</text>
</comment>
<dbReference type="OrthoDB" id="5739727at2"/>
<comment type="caution">
    <text evidence="9">The sequence shown here is derived from an EMBL/GenBank/DDBJ whole genome shotgun (WGS) entry which is preliminary data.</text>
</comment>
<dbReference type="Proteomes" id="UP000286976">
    <property type="component" value="Unassembled WGS sequence"/>
</dbReference>
<evidence type="ECO:0000256" key="5">
    <source>
        <dbReference type="ARBA" id="ARBA00022989"/>
    </source>
</evidence>
<reference evidence="9 10" key="1">
    <citation type="journal article" date="2011" name="Front. Microbiol.">
        <title>Genomic signatures of strain selection and enhancement in Bacillus atrophaeus var. globigii, a historical biowarfare simulant.</title>
        <authorList>
            <person name="Gibbons H.S."/>
            <person name="Broomall S.M."/>
            <person name="McNew L.A."/>
            <person name="Daligault H."/>
            <person name="Chapman C."/>
            <person name="Bruce D."/>
            <person name="Karavis M."/>
            <person name="Krepps M."/>
            <person name="McGregor P.A."/>
            <person name="Hong C."/>
            <person name="Park K.H."/>
            <person name="Akmal A."/>
            <person name="Feldman A."/>
            <person name="Lin J.S."/>
            <person name="Chang W.E."/>
            <person name="Higgs B.W."/>
            <person name="Demirev P."/>
            <person name="Lindquist J."/>
            <person name="Liem A."/>
            <person name="Fochler E."/>
            <person name="Read T.D."/>
            <person name="Tapia R."/>
            <person name="Johnson S."/>
            <person name="Bishop-Lilly K.A."/>
            <person name="Detter C."/>
            <person name="Han C."/>
            <person name="Sozhamannan S."/>
            <person name="Rosenzweig C.N."/>
            <person name="Skowronski E.W."/>
        </authorList>
    </citation>
    <scope>NUCLEOTIDE SEQUENCE [LARGE SCALE GENOMIC DNA]</scope>
    <source>
        <strain evidence="9 10">AIT1</strain>
    </source>
</reference>
<feature type="transmembrane region" description="Helical" evidence="8">
    <location>
        <begin position="7"/>
        <end position="27"/>
    </location>
</feature>
<dbReference type="EMBL" id="PIPQ01000001">
    <property type="protein sequence ID" value="RUO44296.1"/>
    <property type="molecule type" value="Genomic_DNA"/>
</dbReference>
<sequence>MDINMTVAGQVIFVFALVMGVVCYYIGRRKSQTPVLTGLLGGVLSLIPLFGVIYLVVLVLKKDVGENEIATAKC</sequence>
<dbReference type="GO" id="GO:0016758">
    <property type="term" value="F:hexosyltransferase activity"/>
    <property type="evidence" value="ECO:0007669"/>
    <property type="project" value="InterPro"/>
</dbReference>
<dbReference type="AlphaFoldDB" id="A0A432XAG0"/>
<dbReference type="InterPro" id="IPR018584">
    <property type="entry name" value="GT87"/>
</dbReference>
<evidence type="ECO:0000256" key="6">
    <source>
        <dbReference type="ARBA" id="ARBA00023136"/>
    </source>
</evidence>
<evidence type="ECO:0000256" key="2">
    <source>
        <dbReference type="ARBA" id="ARBA00022475"/>
    </source>
</evidence>
<evidence type="ECO:0000256" key="3">
    <source>
        <dbReference type="ARBA" id="ARBA00022679"/>
    </source>
</evidence>
<keyword evidence="2" id="KW-1003">Cell membrane</keyword>